<feature type="compositionally biased region" description="Polar residues" evidence="8">
    <location>
        <begin position="284"/>
        <end position="298"/>
    </location>
</feature>
<evidence type="ECO:0000256" key="7">
    <source>
        <dbReference type="ARBA" id="ARBA00023136"/>
    </source>
</evidence>
<feature type="compositionally biased region" description="Basic and acidic residues" evidence="8">
    <location>
        <begin position="322"/>
        <end position="346"/>
    </location>
</feature>
<evidence type="ECO:0000256" key="1">
    <source>
        <dbReference type="ARBA" id="ARBA00004167"/>
    </source>
</evidence>
<feature type="compositionally biased region" description="Polar residues" evidence="8">
    <location>
        <begin position="347"/>
        <end position="359"/>
    </location>
</feature>
<evidence type="ECO:0000256" key="4">
    <source>
        <dbReference type="ARBA" id="ARBA00022692"/>
    </source>
</evidence>
<reference evidence="10" key="1">
    <citation type="submission" date="2015-12" db="EMBL/GenBank/DDBJ databases">
        <title>De novo transcriptome assembly of four potential Pierce s Disease insect vectors from Arizona vineyards.</title>
        <authorList>
            <person name="Tassone E.E."/>
        </authorList>
    </citation>
    <scope>NUCLEOTIDE SEQUENCE</scope>
</reference>
<dbReference type="InterPro" id="IPR008677">
    <property type="entry name" value="MRVI1"/>
</dbReference>
<evidence type="ECO:0000256" key="5">
    <source>
        <dbReference type="ARBA" id="ARBA00022989"/>
    </source>
</evidence>
<comment type="subcellular location">
    <subcellularLocation>
        <location evidence="2">Cytoplasm</location>
    </subcellularLocation>
    <subcellularLocation>
        <location evidence="1">Membrane</location>
        <topology evidence="1">Single-pass membrane protein</topology>
    </subcellularLocation>
</comment>
<feature type="non-terminal residue" evidence="10">
    <location>
        <position position="1"/>
    </location>
</feature>
<protein>
    <recommendedName>
        <fullName evidence="11">Lymphoid-restricted membrane protein</fullName>
    </recommendedName>
</protein>
<dbReference type="GO" id="GO:0016020">
    <property type="term" value="C:membrane"/>
    <property type="evidence" value="ECO:0007669"/>
    <property type="project" value="UniProtKB-SubCell"/>
</dbReference>
<evidence type="ECO:0000256" key="9">
    <source>
        <dbReference type="SAM" id="Phobius"/>
    </source>
</evidence>
<dbReference type="Pfam" id="PF05781">
    <property type="entry name" value="MRVI1"/>
    <property type="match status" value="1"/>
</dbReference>
<evidence type="ECO:0000256" key="3">
    <source>
        <dbReference type="ARBA" id="ARBA00022490"/>
    </source>
</evidence>
<accession>A0A1B6E0T9</accession>
<gene>
    <name evidence="10" type="ORF">g.15549</name>
</gene>
<dbReference type="PANTHER" id="PTHR15352:SF1">
    <property type="entry name" value="KASH5-LIKE COILED-COIL DOMAIN-CONTAINING PROTEIN"/>
    <property type="match status" value="1"/>
</dbReference>
<dbReference type="PANTHER" id="PTHR15352">
    <property type="entry name" value="LYMPHOID-RESTRICTED MEMBRANE PROTEIN, JAW1"/>
    <property type="match status" value="1"/>
</dbReference>
<evidence type="ECO:0000256" key="2">
    <source>
        <dbReference type="ARBA" id="ARBA00004496"/>
    </source>
</evidence>
<evidence type="ECO:0000313" key="10">
    <source>
        <dbReference type="EMBL" id="JAS31543.1"/>
    </source>
</evidence>
<keyword evidence="3" id="KW-0963">Cytoplasm</keyword>
<sequence length="474" mass="52984">SQLYCASQVSIVAVLCCAVCACVVSIVIIRSRRMLCEAAVVEPPAEVTDIPVSRDDKAHPRRQEMSVQEEEGLVMRRTTSELGGLGVHGTPLISSHSFPSLSDQVLKTLGAWMQDASADKANDTNSELDIENTFTSLIIAFKTDKLTLSTRLELQNRVRDQAEHNMTNEVLRLKADIQKLSPLCIDSEKMELLEKIVEQVDAMQKSTIRVSSSAEMYGAVQQENRLSKAVDVILRHVENLKQAYDKEKTEHEDARRLLVENKSPAAILKLNQSTKRRASIATVPRSQTNPDTTKSMSSPAEVKGGRTRLNSIPRRISDVISEAEHSKEHASEEQSKEQKENKEQTDVQKTSPNNTTSLNSIRLTIRKPSGIIEDPSHAGETESEDEQDLEGLGKERMSLTKSDSRLSFFSHRYNSSYNRRSSLKCSWMNKLTSHIHWIQPVDQLLLQVRYGVAAMLLIAAVGVFTSAFFLPNNR</sequence>
<keyword evidence="4 9" id="KW-0812">Transmembrane</keyword>
<dbReference type="GO" id="GO:0005737">
    <property type="term" value="C:cytoplasm"/>
    <property type="evidence" value="ECO:0007669"/>
    <property type="project" value="UniProtKB-SubCell"/>
</dbReference>
<feature type="region of interest" description="Disordered" evidence="8">
    <location>
        <begin position="371"/>
        <end position="392"/>
    </location>
</feature>
<organism evidence="10">
    <name type="scientific">Clastoptera arizonana</name>
    <name type="common">Arizona spittle bug</name>
    <dbReference type="NCBI Taxonomy" id="38151"/>
    <lineage>
        <taxon>Eukaryota</taxon>
        <taxon>Metazoa</taxon>
        <taxon>Ecdysozoa</taxon>
        <taxon>Arthropoda</taxon>
        <taxon>Hexapoda</taxon>
        <taxon>Insecta</taxon>
        <taxon>Pterygota</taxon>
        <taxon>Neoptera</taxon>
        <taxon>Paraneoptera</taxon>
        <taxon>Hemiptera</taxon>
        <taxon>Auchenorrhyncha</taxon>
        <taxon>Cercopoidea</taxon>
        <taxon>Clastopteridae</taxon>
        <taxon>Clastoptera</taxon>
    </lineage>
</organism>
<feature type="transmembrane region" description="Helical" evidence="9">
    <location>
        <begin position="450"/>
        <end position="470"/>
    </location>
</feature>
<feature type="transmembrane region" description="Helical" evidence="9">
    <location>
        <begin position="6"/>
        <end position="29"/>
    </location>
</feature>
<evidence type="ECO:0008006" key="11">
    <source>
        <dbReference type="Google" id="ProtNLM"/>
    </source>
</evidence>
<evidence type="ECO:0000256" key="8">
    <source>
        <dbReference type="SAM" id="MobiDB-lite"/>
    </source>
</evidence>
<keyword evidence="6" id="KW-0175">Coiled coil</keyword>
<proteinExistence type="predicted"/>
<feature type="region of interest" description="Disordered" evidence="8">
    <location>
        <begin position="268"/>
        <end position="359"/>
    </location>
</feature>
<dbReference type="EMBL" id="GEDC01005755">
    <property type="protein sequence ID" value="JAS31543.1"/>
    <property type="molecule type" value="Transcribed_RNA"/>
</dbReference>
<keyword evidence="5 9" id="KW-1133">Transmembrane helix</keyword>
<name>A0A1B6E0T9_9HEMI</name>
<evidence type="ECO:0000256" key="6">
    <source>
        <dbReference type="ARBA" id="ARBA00023054"/>
    </source>
</evidence>
<dbReference type="AlphaFoldDB" id="A0A1B6E0T9"/>
<keyword evidence="7 9" id="KW-0472">Membrane</keyword>